<gene>
    <name evidence="7" type="primary">LOC108683288</name>
</gene>
<proteinExistence type="inferred from homology"/>
<comment type="similarity">
    <text evidence="1 3">Belongs to the VPS51 family.</text>
</comment>
<feature type="compositionally biased region" description="Polar residues" evidence="5">
    <location>
        <begin position="274"/>
        <end position="289"/>
    </location>
</feature>
<comment type="function">
    <text evidence="3">Acts as component of the GARP complex that is involved in retrograde transport from early and late endosomes to the trans-Golgi network (TGN).</text>
</comment>
<dbReference type="Pfam" id="PF08700">
    <property type="entry name" value="VPS51_Exo84_N"/>
    <property type="match status" value="1"/>
</dbReference>
<dbReference type="RefSeq" id="XP_047738676.1">
    <property type="nucleotide sequence ID" value="XM_047882720.1"/>
</dbReference>
<evidence type="ECO:0000256" key="2">
    <source>
        <dbReference type="ARBA" id="ARBA00016122"/>
    </source>
</evidence>
<accession>A0A979FQC4</accession>
<evidence type="ECO:0000256" key="4">
    <source>
        <dbReference type="SAM" id="Coils"/>
    </source>
</evidence>
<dbReference type="AlphaFoldDB" id="A0A979FQC4"/>
<sequence length="761" mass="83366">MENQMNSSGDRRKRSELVEYYAAEKKKWGKMPASSKFDLLSKEFDPGLYSQKLIKEYSLKQLLEEEASLSSTAQRLDSDCQTLVYEHYDKFLHATDLVHKLKEGSSEMEGQLKQLQSNMALITDSSSVITAGLKERRSELSSLLNAHTTLQKLEFLFQLPDKMDECISKGNLKEGVDCYVNTCEVLHRYRHLSSLASVQADCDAALARLKAALHDTIAEGTAKCLSKSVELLLQLGEPQQTLQQSFLQQANKRLHSDLRAIKLIAEPKLRTNRRTSMAPTETLSEGYDSSTEEEDKSTIMEDEEPSSLTSRDGREPQPEKRFDVADVRQGIASSSSSVGAAEELSRLLSHLVARTAADIKQHLACVSIFLKSGVTYSSDDLFRTEFVLRQVREGVVVAFFFHLADTLASFATRGPQQHSSPDPLSPSADPLSSSTDPQAHSLDAEKNRRVASRASLQESNGRSEGMKDADGGEGCRTIVIGNPIAAGGAAGGASGSLLLVLARAAWDLQTSTAHYLVRECDEALGVGKLVASVEGSAALLTPSERITSRLKLAAHALLNAYVARQGAHFTQLLVRSVELKDWLQCGEPTAVRSVIASFREGIETCAKQVGALYEEGTRKERSSDSSRRTFQSMSSLVVRPSPTPLARWGGTNPPLTLSKLWSDRVDVYAPVLPEKLAIVTAVLKIALKSLEESLRVCTLSTEGLQQVQLDVHYLHTHFWLHVSDDALLQALLDAVLTAAALRCVKPSLLDAGRLDLLSDLS</sequence>
<evidence type="ECO:0000256" key="5">
    <source>
        <dbReference type="SAM" id="MobiDB-lite"/>
    </source>
</evidence>
<dbReference type="OMA" id="DIICERG"/>
<dbReference type="OrthoDB" id="203678at2759"/>
<evidence type="ECO:0000256" key="3">
    <source>
        <dbReference type="RuleBase" id="RU368010"/>
    </source>
</evidence>
<dbReference type="GO" id="GO:0000938">
    <property type="term" value="C:GARP complex"/>
    <property type="evidence" value="ECO:0007669"/>
    <property type="project" value="UniProtKB-UniRule"/>
</dbReference>
<dbReference type="GO" id="GO:0007030">
    <property type="term" value="P:Golgi organization"/>
    <property type="evidence" value="ECO:0007669"/>
    <property type="project" value="UniProtKB-UniRule"/>
</dbReference>
<name>A0A979FQC4_HYAAZ</name>
<dbReference type="GO" id="GO:0042147">
    <property type="term" value="P:retrograde transport, endosome to Golgi"/>
    <property type="evidence" value="ECO:0007669"/>
    <property type="project" value="UniProtKB-UniRule"/>
</dbReference>
<reference evidence="7" key="1">
    <citation type="submission" date="2025-08" db="UniProtKB">
        <authorList>
            <consortium name="RefSeq"/>
        </authorList>
    </citation>
    <scope>IDENTIFICATION</scope>
    <source>
        <tissue evidence="7">Whole organism</tissue>
    </source>
</reference>
<dbReference type="GO" id="GO:0048193">
    <property type="term" value="P:Golgi vesicle transport"/>
    <property type="evidence" value="ECO:0007669"/>
    <property type="project" value="TreeGrafter"/>
</dbReference>
<keyword evidence="3" id="KW-0653">Protein transport</keyword>
<dbReference type="CTD" id="738"/>
<dbReference type="GO" id="GO:0005829">
    <property type="term" value="C:cytosol"/>
    <property type="evidence" value="ECO:0007669"/>
    <property type="project" value="GOC"/>
</dbReference>
<keyword evidence="3" id="KW-0445">Lipid transport</keyword>
<organism evidence="6 7">
    <name type="scientific">Hyalella azteca</name>
    <name type="common">Amphipod</name>
    <dbReference type="NCBI Taxonomy" id="294128"/>
    <lineage>
        <taxon>Eukaryota</taxon>
        <taxon>Metazoa</taxon>
        <taxon>Ecdysozoa</taxon>
        <taxon>Arthropoda</taxon>
        <taxon>Crustacea</taxon>
        <taxon>Multicrustacea</taxon>
        <taxon>Malacostraca</taxon>
        <taxon>Eumalacostraca</taxon>
        <taxon>Peracarida</taxon>
        <taxon>Amphipoda</taxon>
        <taxon>Senticaudata</taxon>
        <taxon>Talitrida</taxon>
        <taxon>Talitroidea</taxon>
        <taxon>Hyalellidae</taxon>
        <taxon>Hyalella</taxon>
    </lineage>
</organism>
<feature type="region of interest" description="Disordered" evidence="5">
    <location>
        <begin position="272"/>
        <end position="323"/>
    </location>
</feature>
<dbReference type="GeneID" id="108683288"/>
<comment type="subcellular location">
    <subcellularLocation>
        <location evidence="3">Golgi apparatus</location>
        <location evidence="3">trans-Golgi network</location>
    </subcellularLocation>
</comment>
<feature type="compositionally biased region" description="Low complexity" evidence="5">
    <location>
        <begin position="419"/>
        <end position="437"/>
    </location>
</feature>
<feature type="compositionally biased region" description="Acidic residues" evidence="5">
    <location>
        <begin position="290"/>
        <end position="305"/>
    </location>
</feature>
<dbReference type="KEGG" id="hazt:108683288"/>
<dbReference type="PANTHER" id="PTHR15954:SF4">
    <property type="entry name" value="VACUOLAR PROTEIN SORTING-ASSOCIATED PROTEIN 51 HOMOLOG"/>
    <property type="match status" value="1"/>
</dbReference>
<keyword evidence="3" id="KW-0333">Golgi apparatus</keyword>
<comment type="subunit">
    <text evidence="3">Component of the Golgi-associated retrograde protein (GARP) complex.</text>
</comment>
<dbReference type="PANTHER" id="PTHR15954">
    <property type="entry name" value="VACUOLAR PROTEIN SORTING-ASSOCIATED PROTEIN 51 HOMOLOG"/>
    <property type="match status" value="1"/>
</dbReference>
<evidence type="ECO:0000256" key="1">
    <source>
        <dbReference type="ARBA" id="ARBA00006080"/>
    </source>
</evidence>
<dbReference type="GO" id="GO:0016020">
    <property type="term" value="C:membrane"/>
    <property type="evidence" value="ECO:0007669"/>
    <property type="project" value="TreeGrafter"/>
</dbReference>
<dbReference type="GO" id="GO:0007041">
    <property type="term" value="P:lysosomal transport"/>
    <property type="evidence" value="ECO:0007669"/>
    <property type="project" value="TreeGrafter"/>
</dbReference>
<keyword evidence="4" id="KW-0175">Coiled coil</keyword>
<dbReference type="GO" id="GO:1990745">
    <property type="term" value="C:EARP complex"/>
    <property type="evidence" value="ECO:0007669"/>
    <property type="project" value="TreeGrafter"/>
</dbReference>
<feature type="region of interest" description="Disordered" evidence="5">
    <location>
        <begin position="412"/>
        <end position="472"/>
    </location>
</feature>
<protein>
    <recommendedName>
        <fullName evidence="2 3">Vacuolar protein sorting-associated protein 51 homolog</fullName>
    </recommendedName>
</protein>
<feature type="coiled-coil region" evidence="4">
    <location>
        <begin position="59"/>
        <end position="118"/>
    </location>
</feature>
<keyword evidence="3" id="KW-0813">Transport</keyword>
<evidence type="ECO:0000313" key="7">
    <source>
        <dbReference type="RefSeq" id="XP_047738676.1"/>
    </source>
</evidence>
<feature type="compositionally biased region" description="Basic and acidic residues" evidence="5">
    <location>
        <begin position="311"/>
        <end position="323"/>
    </location>
</feature>
<dbReference type="GO" id="GO:0006869">
    <property type="term" value="P:lipid transport"/>
    <property type="evidence" value="ECO:0007669"/>
    <property type="project" value="UniProtKB-UniRule"/>
</dbReference>
<dbReference type="InterPro" id="IPR014812">
    <property type="entry name" value="Vps51"/>
</dbReference>
<evidence type="ECO:0000313" key="6">
    <source>
        <dbReference type="Proteomes" id="UP000694843"/>
    </source>
</evidence>
<dbReference type="GO" id="GO:0015031">
    <property type="term" value="P:protein transport"/>
    <property type="evidence" value="ECO:0007669"/>
    <property type="project" value="UniProtKB-UniRule"/>
</dbReference>
<keyword evidence="6" id="KW-1185">Reference proteome</keyword>
<dbReference type="Proteomes" id="UP000694843">
    <property type="component" value="Unplaced"/>
</dbReference>
<dbReference type="GO" id="GO:0032456">
    <property type="term" value="P:endocytic recycling"/>
    <property type="evidence" value="ECO:0007669"/>
    <property type="project" value="TreeGrafter"/>
</dbReference>